<protein>
    <submittedName>
        <fullName evidence="2">Rsph1 protein</fullName>
    </submittedName>
</protein>
<keyword evidence="3" id="KW-1185">Reference proteome</keyword>
<comment type="caution">
    <text evidence="2">The sequence shown here is derived from an EMBL/GenBank/DDBJ whole genome shotgun (WGS) entry which is preliminary data.</text>
</comment>
<accession>A0A812PCY1</accession>
<dbReference type="PANTHER" id="PTHR43215">
    <property type="entry name" value="RADIAL SPOKE HEAD 1 HOMOLOG"/>
    <property type="match status" value="1"/>
</dbReference>
<sequence>MGDEEERQPPGVYTLVTEAGEQKTSIGFTGKATANYANGDIYEGMFENGVRQGQGVYTYLKGDVFTGTFDNNLKTGLGRIVYKKGGYYHGHFKAGKREGEGTLQYANGDIFSGYWKDGKKHGAGTYVFNKTKYEYKGDWQDGQITTGTWTLTDGTQYEGGFQSQKPCGDATWKTRQGTIVEGSYVQQVVPLDSAPPAKPGETPAVATRCFWTTAALVAAEA</sequence>
<evidence type="ECO:0000313" key="2">
    <source>
        <dbReference type="EMBL" id="CAE7328954.1"/>
    </source>
</evidence>
<evidence type="ECO:0000313" key="3">
    <source>
        <dbReference type="Proteomes" id="UP000649617"/>
    </source>
</evidence>
<reference evidence="2" key="1">
    <citation type="submission" date="2021-02" db="EMBL/GenBank/DDBJ databases">
        <authorList>
            <person name="Dougan E. K."/>
            <person name="Rhodes N."/>
            <person name="Thang M."/>
            <person name="Chan C."/>
        </authorList>
    </citation>
    <scope>NUCLEOTIDE SEQUENCE</scope>
</reference>
<gene>
    <name evidence="2" type="primary">Rsph1</name>
    <name evidence="2" type="ORF">SPIL2461_LOCUS7621</name>
</gene>
<dbReference type="AlphaFoldDB" id="A0A812PCY1"/>
<proteinExistence type="predicted"/>
<dbReference type="Proteomes" id="UP000649617">
    <property type="component" value="Unassembled WGS sequence"/>
</dbReference>
<dbReference type="Gene3D" id="2.20.110.10">
    <property type="entry name" value="Histone H3 K4-specific methyltransferase SET7/9 N-terminal domain"/>
    <property type="match status" value="2"/>
</dbReference>
<dbReference type="SUPFAM" id="SSF82185">
    <property type="entry name" value="Histone H3 K4-specific methyltransferase SET7/9 N-terminal domain"/>
    <property type="match status" value="1"/>
</dbReference>
<dbReference type="OrthoDB" id="270720at2759"/>
<name>A0A812PCY1_SYMPI</name>
<dbReference type="SMART" id="SM00698">
    <property type="entry name" value="MORN"/>
    <property type="match status" value="4"/>
</dbReference>
<dbReference type="PANTHER" id="PTHR43215:SF14">
    <property type="entry name" value="RADIAL SPOKE HEAD 1 HOMOLOG"/>
    <property type="match status" value="1"/>
</dbReference>
<dbReference type="Pfam" id="PF02493">
    <property type="entry name" value="MORN"/>
    <property type="match status" value="4"/>
</dbReference>
<dbReference type="EMBL" id="CAJNIZ010012069">
    <property type="protein sequence ID" value="CAE7328954.1"/>
    <property type="molecule type" value="Genomic_DNA"/>
</dbReference>
<dbReference type="InterPro" id="IPR003409">
    <property type="entry name" value="MORN"/>
</dbReference>
<organism evidence="2 3">
    <name type="scientific">Symbiodinium pilosum</name>
    <name type="common">Dinoflagellate</name>
    <dbReference type="NCBI Taxonomy" id="2952"/>
    <lineage>
        <taxon>Eukaryota</taxon>
        <taxon>Sar</taxon>
        <taxon>Alveolata</taxon>
        <taxon>Dinophyceae</taxon>
        <taxon>Suessiales</taxon>
        <taxon>Symbiodiniaceae</taxon>
        <taxon>Symbiodinium</taxon>
    </lineage>
</organism>
<keyword evidence="1" id="KW-0677">Repeat</keyword>
<evidence type="ECO:0000256" key="1">
    <source>
        <dbReference type="ARBA" id="ARBA00022737"/>
    </source>
</evidence>